<reference evidence="3" key="1">
    <citation type="submission" date="2025-08" db="UniProtKB">
        <authorList>
            <consortium name="RefSeq"/>
        </authorList>
    </citation>
    <scope>IDENTIFICATION</scope>
    <source>
        <tissue evidence="3">Gonads</tissue>
    </source>
</reference>
<keyword evidence="2" id="KW-1185">Reference proteome</keyword>
<feature type="region of interest" description="Disordered" evidence="1">
    <location>
        <begin position="1"/>
        <end position="122"/>
    </location>
</feature>
<feature type="compositionally biased region" description="Low complexity" evidence="1">
    <location>
        <begin position="25"/>
        <end position="39"/>
    </location>
</feature>
<dbReference type="Proteomes" id="UP000085678">
    <property type="component" value="Unplaced"/>
</dbReference>
<evidence type="ECO:0000313" key="3">
    <source>
        <dbReference type="RefSeq" id="XP_013387656.1"/>
    </source>
</evidence>
<proteinExistence type="predicted"/>
<name>A0A1S3HQ39_LINAN</name>
<protein>
    <submittedName>
        <fullName evidence="3">Uncharacterized protein LOC106156780</fullName>
    </submittedName>
</protein>
<feature type="compositionally biased region" description="Polar residues" evidence="1">
    <location>
        <begin position="103"/>
        <end position="113"/>
    </location>
</feature>
<organism evidence="2 3">
    <name type="scientific">Lingula anatina</name>
    <name type="common">Brachiopod</name>
    <name type="synonym">Lingula unguis</name>
    <dbReference type="NCBI Taxonomy" id="7574"/>
    <lineage>
        <taxon>Eukaryota</taxon>
        <taxon>Metazoa</taxon>
        <taxon>Spiralia</taxon>
        <taxon>Lophotrochozoa</taxon>
        <taxon>Brachiopoda</taxon>
        <taxon>Linguliformea</taxon>
        <taxon>Lingulata</taxon>
        <taxon>Lingulida</taxon>
        <taxon>Linguloidea</taxon>
        <taxon>Lingulidae</taxon>
        <taxon>Lingula</taxon>
    </lineage>
</organism>
<feature type="compositionally biased region" description="Polar residues" evidence="1">
    <location>
        <begin position="57"/>
        <end position="75"/>
    </location>
</feature>
<dbReference type="RefSeq" id="XP_013387656.1">
    <property type="nucleotide sequence ID" value="XM_013532202.1"/>
</dbReference>
<feature type="region of interest" description="Disordered" evidence="1">
    <location>
        <begin position="152"/>
        <end position="216"/>
    </location>
</feature>
<accession>A0A1S3HQ39</accession>
<dbReference type="InParanoid" id="A0A1S3HQ39"/>
<dbReference type="KEGG" id="lak:106156780"/>
<feature type="compositionally biased region" description="Basic and acidic residues" evidence="1">
    <location>
        <begin position="77"/>
        <end position="102"/>
    </location>
</feature>
<evidence type="ECO:0000313" key="2">
    <source>
        <dbReference type="Proteomes" id="UP000085678"/>
    </source>
</evidence>
<dbReference type="OrthoDB" id="6214513at2759"/>
<dbReference type="GeneID" id="106156780"/>
<sequence>MMLHHKRQFRQDSCTEMLLGKRSEPSAASGAPSAASGSPHVMDPSASKRPKLVPESDCSNTQESNSHTDNMNTNPFDAKDVIIEIKKEEDVVELSDKDDGESHQSLGDQSLSQDIPPGPFIAPGVVSSFNTDNDQAQSTPFIQDFFSIANEEHEGAGPSQASDSLSFPSDPNNSLIPNWQSPDHSAGEGSSSQTQSPAKPRNKGIGVIAPTTSSTSDILGFPPAPSTGPTPVSYALLAQPLPTTPSLAQHHHTTTMHSCAFLMLDTDGCSECISLQQKLQEATKATETLRKDNIKKCVDYAELQLKYEQLLTPSVDLNPNTEKYQPSRGLRIEQANFVILESGQEVDPGMTRLEGTDLVVESEWLMETLSKCTNKPSSFVLKKLFDGFFTPHELASKTAVSFLKDSPVAKALQIYGMSKLGLNAIQVNAAINSKISTSRRCLRKLE</sequence>
<feature type="compositionally biased region" description="Polar residues" evidence="1">
    <location>
        <begin position="159"/>
        <end position="197"/>
    </location>
</feature>
<evidence type="ECO:0000256" key="1">
    <source>
        <dbReference type="SAM" id="MobiDB-lite"/>
    </source>
</evidence>
<dbReference type="AlphaFoldDB" id="A0A1S3HQ39"/>
<gene>
    <name evidence="3" type="primary">LOC106156780</name>
</gene>